<evidence type="ECO:0000256" key="4">
    <source>
        <dbReference type="ARBA" id="ARBA00022490"/>
    </source>
</evidence>
<comment type="catalytic activity">
    <reaction evidence="10 11">
        <text>tRNA(His) + L-histidine + ATP = L-histidyl-tRNA(His) + AMP + diphosphate + H(+)</text>
        <dbReference type="Rhea" id="RHEA:17313"/>
        <dbReference type="Rhea" id="RHEA-COMP:9665"/>
        <dbReference type="Rhea" id="RHEA-COMP:9689"/>
        <dbReference type="ChEBI" id="CHEBI:15378"/>
        <dbReference type="ChEBI" id="CHEBI:30616"/>
        <dbReference type="ChEBI" id="CHEBI:33019"/>
        <dbReference type="ChEBI" id="CHEBI:57595"/>
        <dbReference type="ChEBI" id="CHEBI:78442"/>
        <dbReference type="ChEBI" id="CHEBI:78527"/>
        <dbReference type="ChEBI" id="CHEBI:456215"/>
        <dbReference type="EC" id="6.1.1.21"/>
    </reaction>
</comment>
<evidence type="ECO:0000256" key="7">
    <source>
        <dbReference type="ARBA" id="ARBA00022840"/>
    </source>
</evidence>
<dbReference type="PIRSF" id="PIRSF001549">
    <property type="entry name" value="His-tRNA_synth"/>
    <property type="match status" value="1"/>
</dbReference>
<gene>
    <name evidence="11" type="primary">hisS</name>
    <name evidence="14" type="ORF">SAMN05216580_0384</name>
</gene>
<dbReference type="Gene3D" id="3.40.50.800">
    <property type="entry name" value="Anticodon-binding domain"/>
    <property type="match status" value="1"/>
</dbReference>
<accession>A0A1H2E8B2</accession>
<evidence type="ECO:0000256" key="3">
    <source>
        <dbReference type="ARBA" id="ARBA00011738"/>
    </source>
</evidence>
<evidence type="ECO:0000256" key="1">
    <source>
        <dbReference type="ARBA" id="ARBA00004496"/>
    </source>
</evidence>
<keyword evidence="8 11" id="KW-0648">Protein biosynthesis</keyword>
<dbReference type="STRING" id="1245526.SAMN05216580_0384"/>
<keyword evidence="6 11" id="KW-0547">Nucleotide-binding</keyword>
<dbReference type="EMBL" id="LT629780">
    <property type="protein sequence ID" value="SDT91285.1"/>
    <property type="molecule type" value="Genomic_DNA"/>
</dbReference>
<comment type="subunit">
    <text evidence="3 11">Homodimer.</text>
</comment>
<evidence type="ECO:0000313" key="14">
    <source>
        <dbReference type="EMBL" id="SDT91285.1"/>
    </source>
</evidence>
<sequence length="429" mass="47482">MSKNIQAIRGMNDILPEQTPLWRYLEDSVAGLLDGYGYRQIRMPVVEFTDLFKRSIGEVTDIVEKEMYTFADRNGDSLTLRPEGTASCVRAVQEHGLIGGGQPQKLWYIGPMFRHERPQKGRYRQFHQIGVELFNFDGPDVDAELIVLTWRLWGILGIRDAVQLELNSLGSSDDRARYREALVEYLSARFEQLDEDSQRRLSSNPLRILDSKNPDTQALLVDAPKLADYLSEESRVHFAGLKARLDAAHIPYVLNPKLVRGLDYYGKTVFEWTTDKLGAQGTVCAGGRYDGLVEQLGGKPTPAVGFAMGVERLVLLIETLNKVPAELARQVDVYLAAFGEAAELAAVQLSEQLRDAVPGLRLVVNAGAGSFKSQLKKADKSGALFALILGEDELNRQVVGVKPLRGDAEQQTVAWDALSAHLAACLAQA</sequence>
<dbReference type="OrthoDB" id="9800814at2"/>
<dbReference type="Proteomes" id="UP000243063">
    <property type="component" value="Chromosome I"/>
</dbReference>
<feature type="binding site" evidence="12">
    <location>
        <position position="128"/>
    </location>
    <ligand>
        <name>L-histidine</name>
        <dbReference type="ChEBI" id="CHEBI:57595"/>
    </ligand>
</feature>
<dbReference type="EC" id="6.1.1.21" evidence="11"/>
<dbReference type="GO" id="GO:0005737">
    <property type="term" value="C:cytoplasm"/>
    <property type="evidence" value="ECO:0007669"/>
    <property type="project" value="UniProtKB-SubCell"/>
</dbReference>
<dbReference type="InterPro" id="IPR015807">
    <property type="entry name" value="His-tRNA-ligase"/>
</dbReference>
<feature type="binding site" evidence="12">
    <location>
        <position position="260"/>
    </location>
    <ligand>
        <name>L-histidine</name>
        <dbReference type="ChEBI" id="CHEBI:57595"/>
    </ligand>
</feature>
<feature type="binding site" evidence="12">
    <location>
        <position position="114"/>
    </location>
    <ligand>
        <name>L-histidine</name>
        <dbReference type="ChEBI" id="CHEBI:57595"/>
    </ligand>
</feature>
<dbReference type="Pfam" id="PF03129">
    <property type="entry name" value="HGTP_anticodon"/>
    <property type="match status" value="1"/>
</dbReference>
<evidence type="ECO:0000256" key="12">
    <source>
        <dbReference type="PIRSR" id="PIRSR001549-1"/>
    </source>
</evidence>
<evidence type="ECO:0000256" key="9">
    <source>
        <dbReference type="ARBA" id="ARBA00023146"/>
    </source>
</evidence>
<dbReference type="Gene3D" id="3.30.930.10">
    <property type="entry name" value="Bira Bifunctional Protein, Domain 2"/>
    <property type="match status" value="1"/>
</dbReference>
<feature type="binding site" evidence="12">
    <location>
        <begin position="264"/>
        <end position="265"/>
    </location>
    <ligand>
        <name>L-histidine</name>
        <dbReference type="ChEBI" id="CHEBI:57595"/>
    </ligand>
</feature>
<dbReference type="CDD" id="cd00859">
    <property type="entry name" value="HisRS_anticodon"/>
    <property type="match status" value="1"/>
</dbReference>
<name>A0A1H2E8B2_9GAMM</name>
<dbReference type="InterPro" id="IPR036621">
    <property type="entry name" value="Anticodon-bd_dom_sf"/>
</dbReference>
<dbReference type="AlphaFoldDB" id="A0A1H2E8B2"/>
<dbReference type="InterPro" id="IPR006195">
    <property type="entry name" value="aa-tRNA-synth_II"/>
</dbReference>
<protein>
    <recommendedName>
        <fullName evidence="11">Histidine--tRNA ligase</fullName>
        <ecNumber evidence="11">6.1.1.21</ecNumber>
    </recommendedName>
    <alternativeName>
        <fullName evidence="11">Histidyl-tRNA synthetase</fullName>
        <shortName evidence="11">HisRS</shortName>
    </alternativeName>
</protein>
<comment type="subcellular location">
    <subcellularLocation>
        <location evidence="1 11">Cytoplasm</location>
    </subcellularLocation>
</comment>
<evidence type="ECO:0000256" key="10">
    <source>
        <dbReference type="ARBA" id="ARBA00047639"/>
    </source>
</evidence>
<dbReference type="InterPro" id="IPR004154">
    <property type="entry name" value="Anticodon-bd"/>
</dbReference>
<keyword evidence="9 11" id="KW-0030">Aminoacyl-tRNA synthetase</keyword>
<comment type="similarity">
    <text evidence="2 11">Belongs to the class-II aminoacyl-tRNA synthetase family.</text>
</comment>
<reference evidence="15" key="1">
    <citation type="submission" date="2016-10" db="EMBL/GenBank/DDBJ databases">
        <authorList>
            <person name="Varghese N."/>
            <person name="Submissions S."/>
        </authorList>
    </citation>
    <scope>NUCLEOTIDE SEQUENCE [LARGE SCALE GENOMIC DNA]</scope>
    <source>
        <strain evidence="15">CCTCC 2012022</strain>
    </source>
</reference>
<keyword evidence="7 11" id="KW-0067">ATP-binding</keyword>
<dbReference type="GO" id="GO:0005524">
    <property type="term" value="F:ATP binding"/>
    <property type="evidence" value="ECO:0007669"/>
    <property type="project" value="UniProtKB-UniRule"/>
</dbReference>
<evidence type="ECO:0000313" key="15">
    <source>
        <dbReference type="Proteomes" id="UP000243063"/>
    </source>
</evidence>
<dbReference type="SUPFAM" id="SSF55681">
    <property type="entry name" value="Class II aaRS and biotin synthetases"/>
    <property type="match status" value="1"/>
</dbReference>
<feature type="domain" description="Aminoacyl-transfer RNA synthetases class-II family profile" evidence="13">
    <location>
        <begin position="1"/>
        <end position="358"/>
    </location>
</feature>
<dbReference type="CDD" id="cd00773">
    <property type="entry name" value="HisRS-like_core"/>
    <property type="match status" value="1"/>
</dbReference>
<dbReference type="InterPro" id="IPR041715">
    <property type="entry name" value="HisRS-like_core"/>
</dbReference>
<dbReference type="NCBIfam" id="TIGR00442">
    <property type="entry name" value="hisS"/>
    <property type="match status" value="1"/>
</dbReference>
<organism evidence="14 15">
    <name type="scientific">Geopseudomonas guangdongensis</name>
    <dbReference type="NCBI Taxonomy" id="1245526"/>
    <lineage>
        <taxon>Bacteria</taxon>
        <taxon>Pseudomonadati</taxon>
        <taxon>Pseudomonadota</taxon>
        <taxon>Gammaproteobacteria</taxon>
        <taxon>Pseudomonadales</taxon>
        <taxon>Pseudomonadaceae</taxon>
        <taxon>Geopseudomonas</taxon>
    </lineage>
</organism>
<dbReference type="GO" id="GO:0004821">
    <property type="term" value="F:histidine-tRNA ligase activity"/>
    <property type="evidence" value="ECO:0007669"/>
    <property type="project" value="UniProtKB-UniRule"/>
</dbReference>
<dbReference type="InterPro" id="IPR004516">
    <property type="entry name" value="HisRS/HisZ"/>
</dbReference>
<keyword evidence="4 11" id="KW-0963">Cytoplasm</keyword>
<dbReference type="PANTHER" id="PTHR43707">
    <property type="entry name" value="HISTIDYL-TRNA SYNTHETASE"/>
    <property type="match status" value="1"/>
</dbReference>
<evidence type="ECO:0000256" key="8">
    <source>
        <dbReference type="ARBA" id="ARBA00022917"/>
    </source>
</evidence>
<feature type="binding site" evidence="12">
    <location>
        <begin position="83"/>
        <end position="85"/>
    </location>
    <ligand>
        <name>L-histidine</name>
        <dbReference type="ChEBI" id="CHEBI:57595"/>
    </ligand>
</feature>
<dbReference type="PANTHER" id="PTHR43707:SF1">
    <property type="entry name" value="HISTIDINE--TRNA LIGASE, MITOCHONDRIAL-RELATED"/>
    <property type="match status" value="1"/>
</dbReference>
<dbReference type="HAMAP" id="MF_00127">
    <property type="entry name" value="His_tRNA_synth"/>
    <property type="match status" value="1"/>
</dbReference>
<dbReference type="PROSITE" id="PS50862">
    <property type="entry name" value="AA_TRNA_LIGASE_II"/>
    <property type="match status" value="1"/>
</dbReference>
<dbReference type="InterPro" id="IPR033656">
    <property type="entry name" value="HisRS_anticodon"/>
</dbReference>
<dbReference type="RefSeq" id="WP_090211704.1">
    <property type="nucleotide sequence ID" value="NZ_LT629780.1"/>
</dbReference>
<keyword evidence="5 11" id="KW-0436">Ligase</keyword>
<feature type="binding site" evidence="12">
    <location>
        <position position="132"/>
    </location>
    <ligand>
        <name>L-histidine</name>
        <dbReference type="ChEBI" id="CHEBI:57595"/>
    </ligand>
</feature>
<evidence type="ECO:0000259" key="13">
    <source>
        <dbReference type="PROSITE" id="PS50862"/>
    </source>
</evidence>
<dbReference type="InterPro" id="IPR045864">
    <property type="entry name" value="aa-tRNA-synth_II/BPL/LPL"/>
</dbReference>
<dbReference type="SUPFAM" id="SSF52954">
    <property type="entry name" value="Class II aaRS ABD-related"/>
    <property type="match status" value="1"/>
</dbReference>
<dbReference type="FunFam" id="3.30.930.10:FF:000005">
    <property type="entry name" value="Histidine--tRNA ligase"/>
    <property type="match status" value="1"/>
</dbReference>
<evidence type="ECO:0000256" key="5">
    <source>
        <dbReference type="ARBA" id="ARBA00022598"/>
    </source>
</evidence>
<evidence type="ECO:0000256" key="2">
    <source>
        <dbReference type="ARBA" id="ARBA00008226"/>
    </source>
</evidence>
<dbReference type="Pfam" id="PF13393">
    <property type="entry name" value="tRNA-synt_His"/>
    <property type="match status" value="1"/>
</dbReference>
<evidence type="ECO:0000256" key="11">
    <source>
        <dbReference type="HAMAP-Rule" id="MF_00127"/>
    </source>
</evidence>
<keyword evidence="15" id="KW-1185">Reference proteome</keyword>
<proteinExistence type="inferred from homology"/>
<evidence type="ECO:0000256" key="6">
    <source>
        <dbReference type="ARBA" id="ARBA00022741"/>
    </source>
</evidence>
<dbReference type="GO" id="GO:0006427">
    <property type="term" value="P:histidyl-tRNA aminoacylation"/>
    <property type="evidence" value="ECO:0007669"/>
    <property type="project" value="UniProtKB-UniRule"/>
</dbReference>